<dbReference type="HOGENOM" id="CLU_438116_0_0_1"/>
<accession>A0A0C3P080</accession>
<organism evidence="2 3">
    <name type="scientific">Phlebiopsis gigantea (strain 11061_1 CR5-6)</name>
    <name type="common">White-rot fungus</name>
    <name type="synonym">Peniophora gigantea</name>
    <dbReference type="NCBI Taxonomy" id="745531"/>
    <lineage>
        <taxon>Eukaryota</taxon>
        <taxon>Fungi</taxon>
        <taxon>Dikarya</taxon>
        <taxon>Basidiomycota</taxon>
        <taxon>Agaricomycotina</taxon>
        <taxon>Agaricomycetes</taxon>
        <taxon>Polyporales</taxon>
        <taxon>Phanerochaetaceae</taxon>
        <taxon>Phlebiopsis</taxon>
    </lineage>
</organism>
<feature type="compositionally biased region" description="Basic and acidic residues" evidence="1">
    <location>
        <begin position="454"/>
        <end position="475"/>
    </location>
</feature>
<keyword evidence="3" id="KW-1185">Reference proteome</keyword>
<dbReference type="EMBL" id="KN840448">
    <property type="protein sequence ID" value="KIP11149.1"/>
    <property type="molecule type" value="Genomic_DNA"/>
</dbReference>
<evidence type="ECO:0000313" key="3">
    <source>
        <dbReference type="Proteomes" id="UP000053257"/>
    </source>
</evidence>
<feature type="compositionally biased region" description="Basic residues" evidence="1">
    <location>
        <begin position="476"/>
        <end position="485"/>
    </location>
</feature>
<feature type="region of interest" description="Disordered" evidence="1">
    <location>
        <begin position="554"/>
        <end position="612"/>
    </location>
</feature>
<feature type="compositionally biased region" description="Basic residues" evidence="1">
    <location>
        <begin position="573"/>
        <end position="585"/>
    </location>
</feature>
<reference evidence="2 3" key="1">
    <citation type="journal article" date="2014" name="PLoS Genet.">
        <title>Analysis of the Phlebiopsis gigantea genome, transcriptome and secretome provides insight into its pioneer colonization strategies of wood.</title>
        <authorList>
            <person name="Hori C."/>
            <person name="Ishida T."/>
            <person name="Igarashi K."/>
            <person name="Samejima M."/>
            <person name="Suzuki H."/>
            <person name="Master E."/>
            <person name="Ferreira P."/>
            <person name="Ruiz-Duenas F.J."/>
            <person name="Held B."/>
            <person name="Canessa P."/>
            <person name="Larrondo L.F."/>
            <person name="Schmoll M."/>
            <person name="Druzhinina I.S."/>
            <person name="Kubicek C.P."/>
            <person name="Gaskell J.A."/>
            <person name="Kersten P."/>
            <person name="St John F."/>
            <person name="Glasner J."/>
            <person name="Sabat G."/>
            <person name="Splinter BonDurant S."/>
            <person name="Syed K."/>
            <person name="Yadav J."/>
            <person name="Mgbeahuruike A.C."/>
            <person name="Kovalchuk A."/>
            <person name="Asiegbu F.O."/>
            <person name="Lackner G."/>
            <person name="Hoffmeister D."/>
            <person name="Rencoret J."/>
            <person name="Gutierrez A."/>
            <person name="Sun H."/>
            <person name="Lindquist E."/>
            <person name="Barry K."/>
            <person name="Riley R."/>
            <person name="Grigoriev I.V."/>
            <person name="Henrissat B."/>
            <person name="Kues U."/>
            <person name="Berka R.M."/>
            <person name="Martinez A.T."/>
            <person name="Covert S.F."/>
            <person name="Blanchette R.A."/>
            <person name="Cullen D."/>
        </authorList>
    </citation>
    <scope>NUCLEOTIDE SEQUENCE [LARGE SCALE GENOMIC DNA]</scope>
    <source>
        <strain evidence="2 3">11061_1 CR5-6</strain>
    </source>
</reference>
<proteinExistence type="predicted"/>
<dbReference type="AlphaFoldDB" id="A0A0C3P080"/>
<dbReference type="OrthoDB" id="3263739at2759"/>
<feature type="compositionally biased region" description="Basic and acidic residues" evidence="1">
    <location>
        <begin position="588"/>
        <end position="605"/>
    </location>
</feature>
<evidence type="ECO:0000313" key="2">
    <source>
        <dbReference type="EMBL" id="KIP11149.1"/>
    </source>
</evidence>
<name>A0A0C3P080_PHLG1</name>
<protein>
    <submittedName>
        <fullName evidence="2">Uncharacterized protein</fullName>
    </submittedName>
</protein>
<sequence>MIIFPRCFSDENAISTEVLEGYNPPSNATPRSSHWHNAYDSTVFEGRPWCRYLLQLGDTTGTVNVSSRGCQLAIAVGQHCAAITFGPSSSIIEVSPEELWDLTNPLRDIPSLSSSDPNCPRRSFNIPLQYNEPRSRDTHQQRAMNIFLAVVCKDMAWVVVDAAESRDVRLHILSKTVSWQELDLQVDSQTWPGQRVFQSTWLGADWTLEPYRALTALYRWRTAVQYRLPSSGFDRPIVLVISTMPGIFNGFGMRSACDVLFAAGIWPLMPAWVLCGLHDTSSSKPTSSTGDVLFAHFAETLRQYSAQWASPDFLTLCAVKRNKKNPLAYPKTAVEQFYTGYMTIFQKRMAKLPNALWDEYENKGLLCADHIIGGIYESQPSHESDRVSVKLLPVFELREGDITAYTVIRARPPAEWNIPLYTSVKMEIDKNELHPTEHYIPVGDGTTKISKLNVRDSRPDASKRRTAQIKDPERPTKRRKPKREKSRPEAEQALADISPDAAIFGPQEEDVEIKRASARGVFDGSAELDLVQEEGPEIKHPSARELCIAGESTEIDIEDSGDQGGIAPPIKAKASKLSRGVKRQRSASPDRESGSEHGPTEQREPKRPRRGVWDMITSFFGAYI</sequence>
<dbReference type="Proteomes" id="UP000053257">
    <property type="component" value="Unassembled WGS sequence"/>
</dbReference>
<gene>
    <name evidence="2" type="ORF">PHLGIDRAFT_157418</name>
</gene>
<evidence type="ECO:0000256" key="1">
    <source>
        <dbReference type="SAM" id="MobiDB-lite"/>
    </source>
</evidence>
<feature type="region of interest" description="Disordered" evidence="1">
    <location>
        <begin position="454"/>
        <end position="505"/>
    </location>
</feature>